<evidence type="ECO:0000256" key="2">
    <source>
        <dbReference type="ARBA" id="ARBA00010841"/>
    </source>
</evidence>
<dbReference type="InterPro" id="IPR000884">
    <property type="entry name" value="TSP1_rpt"/>
</dbReference>
<feature type="compositionally biased region" description="Basic and acidic residues" evidence="8">
    <location>
        <begin position="1716"/>
        <end position="1750"/>
    </location>
</feature>
<feature type="region of interest" description="Disordered" evidence="8">
    <location>
        <begin position="1368"/>
        <end position="1448"/>
    </location>
</feature>
<dbReference type="Proteomes" id="UP000694872">
    <property type="component" value="Unplaced"/>
</dbReference>
<feature type="coiled-coil region" evidence="7">
    <location>
        <begin position="679"/>
        <end position="783"/>
    </location>
</feature>
<evidence type="ECO:0000256" key="7">
    <source>
        <dbReference type="SAM" id="Coils"/>
    </source>
</evidence>
<feature type="chain" id="PRO_5042568596" description="Cilia- and flagella-associated protein 157" evidence="9">
    <location>
        <begin position="22"/>
        <end position="1779"/>
    </location>
</feature>
<dbReference type="InterPro" id="IPR038844">
    <property type="entry name" value="CFAP157"/>
</dbReference>
<comment type="similarity">
    <text evidence="2">Belongs to the CFAP157 family.</text>
</comment>
<evidence type="ECO:0000256" key="8">
    <source>
        <dbReference type="SAM" id="MobiDB-lite"/>
    </source>
</evidence>
<dbReference type="RefSeq" id="XP_013173163.1">
    <property type="nucleotide sequence ID" value="XM_013317709.1"/>
</dbReference>
<dbReference type="SUPFAM" id="SSF82895">
    <property type="entry name" value="TSP-1 type 1 repeat"/>
    <property type="match status" value="1"/>
</dbReference>
<accession>A0AAJ6ZIF9</accession>
<gene>
    <name evidence="10" type="primary">LOC106121880</name>
</gene>
<feature type="region of interest" description="Disordered" evidence="8">
    <location>
        <begin position="1671"/>
        <end position="1694"/>
    </location>
</feature>
<feature type="compositionally biased region" description="Polar residues" evidence="8">
    <location>
        <begin position="1464"/>
        <end position="1480"/>
    </location>
</feature>
<protein>
    <recommendedName>
        <fullName evidence="3">Cilia- and flagella-associated protein 157</fullName>
    </recommendedName>
</protein>
<dbReference type="Gene3D" id="2.20.100.10">
    <property type="entry name" value="Thrombospondin type-1 (TSP1) repeat"/>
    <property type="match status" value="1"/>
</dbReference>
<reference evidence="10" key="1">
    <citation type="submission" date="2025-08" db="UniProtKB">
        <authorList>
            <consortium name="RefSeq"/>
        </authorList>
    </citation>
    <scope>IDENTIFICATION</scope>
</reference>
<sequence>MRRVTIAALLRLLLVAGGASFANPYGGEERVDLGQVWVDIPSSLVALGGDVHVTVRGASAAAAAGLRVRLAREDDGRALLATMPLALDAESRMTLPCGYFSRGGTYYLELVADGERPPAEDYEAEDTERTTEEGERVRRAADGATLQTGEGAVKSWQFEVQWPTATLDVTPERIQTYPERAVTAIVEFPRAVCAPLRAGADFWLELLYCGHASGGAVLCDGRNTSSHAHVLYSEQMHGFPGRRTMTLRCELFGQAGDYALTLRPAAPAAPAGPQDLAAAFIKADWSEQFVLNVRGGSVLPCGAGVRVLFQYPECVLERADRVRVFGRDRDRLRYVAERRVTRGQHTASFDCRLFSERFPEYCFVYVSQAVTGAVADVRMDCLPTLPLSEGGAGAWGAWSAWSACPAPAHCSTRTRSRHRFCDSPPPAYGAKYCEVNLFPHSFRLSSKLRGLKCCDIMPPKKEKGKKQKQEEAPTAPTVTETEKTFFELEIADCNRKVARLRASIEEYEIRNEELQKAYDKLDEDRADIIAYLKKVLNTKNEENVELKEKVKGLEEIREIETANFKKTVSELERNFTVMKEQLTSENKLLAGKLNTLEEFRCIRDELMRKYEKQEQDFKDQEMKYKRIIYDAEKKFVIGKDKLKKEMEGRLLQLAQDFQDATELRVAASTHRVIRENIAINNELDNILSAQSKLTDLNEKFRESERNARISMELAEEERDKAINRSIVQKKVIDQLTAAFQNINKEKALFEKRNYDFETLQVKIQKLTKENENQLLQIRILEQNLHAKMTDENKSIVETSKVNKENAKLKKILKEAATAIQAALKLDEWATTDKSRDIMNRELLLSRLLSIINQYRELHKADSTDTIASLSKIYEEGDLGFVPKPSSKKSMGSTVALTLSRETLPAEKESAVSIAESTSTIGSVKTIPSMKLIPPSSVQDVTVKQSIASFVTSSHSSETPESSEKEKEDESDDIEAQLVKSKLEIQKSIMKDLASQRRLSSRARLSEEKQKALMSKSVIFEEKDDESVEGEGRQAGDSEAVTGEGEDSGQEEQTPDGDKDEEQHKEEEPKLRLPYLKNTLDHQGYLRGPAVELAACECTALAWAGDAPAVVAEVGARCRCGCVLHLAPAARLLAGSARACPARSFWLLQLVGWVCVCVCQAEEGLRVQLRVESVRLPCAGQALRARDGDSLGSPLLAAWDGPDAAAEVRTPLTLEDGEGGGVDGGAVQVSGGRHILVELRSADTSARCAGGFLAHAYQVEPLLNQSAAWARAGAGGAAGAWWAGGGGARAAAGALAAGAALAALSLALHSAHRTRAYHRAADKESLTDSDACSASLELGERRAASRSTLLSEVGGVALRRLLPARTGHTRLRDADRNSQCTQRDEEQGTDAEVEADGEGEGDEASVTSAGSAGSQTTVTPESVSASSAPPCGGVGGASSPLRRSRTVSATHVTASQEICAALTSRNQAETSQLTASSTSVSGREESTEDKDRNSAWERDGSASGASSSTSAATLTNGWYSPALSGVSAARIRDNPKHTKESCNRKLLKSDLSLTSHPEMEIDYYDYEVNNAGSVPGSYLGMDPAFLVWIPPIEDGDIIKEIDENKPIKYEEVIPEELRPDPGSNRESPEERPRAGALGRSGDHRTNRSNESIRSIRKVMDRSNIIHPLNFSIGDLQHSPTLNKKNKRKKAESPVSIPMKDLTLNMSPVRVHRRERRHDHDDSSTLKRIHDTSREKDDTLKRSDVIDLKFADETSDSSSDIKFADDSPDSNRLADRYELVA</sequence>
<evidence type="ECO:0000256" key="9">
    <source>
        <dbReference type="SAM" id="SignalP"/>
    </source>
</evidence>
<feature type="region of interest" description="Disordered" evidence="8">
    <location>
        <begin position="1464"/>
        <end position="1510"/>
    </location>
</feature>
<dbReference type="PANTHER" id="PTHR31954:SF1">
    <property type="entry name" value="CILIA- AND FLAGELLA-ASSOCIATED PROTEIN 157"/>
    <property type="match status" value="1"/>
</dbReference>
<evidence type="ECO:0000313" key="10">
    <source>
        <dbReference type="RefSeq" id="XP_013173163.1"/>
    </source>
</evidence>
<dbReference type="InterPro" id="IPR036383">
    <property type="entry name" value="TSP1_rpt_sf"/>
</dbReference>
<feature type="coiled-coil region" evidence="7">
    <location>
        <begin position="490"/>
        <end position="563"/>
    </location>
</feature>
<evidence type="ECO:0000256" key="1">
    <source>
        <dbReference type="ARBA" id="ARBA00004138"/>
    </source>
</evidence>
<feature type="region of interest" description="Disordered" evidence="8">
    <location>
        <begin position="1015"/>
        <end position="1071"/>
    </location>
</feature>
<feature type="compositionally biased region" description="Basic and acidic residues" evidence="8">
    <location>
        <begin position="1770"/>
        <end position="1779"/>
    </location>
</feature>
<keyword evidence="6" id="KW-0966">Cell projection</keyword>
<dbReference type="KEGG" id="pxu:106121880"/>
<feature type="compositionally biased region" description="Basic and acidic residues" evidence="8">
    <location>
        <begin position="1481"/>
        <end position="1499"/>
    </location>
</feature>
<feature type="region of interest" description="Disordered" evidence="8">
    <location>
        <begin position="117"/>
        <end position="137"/>
    </location>
</feature>
<dbReference type="PANTHER" id="PTHR31954">
    <property type="entry name" value="CILIA- AND FLAGELLA-ASSOCIATED PROTEIN 157"/>
    <property type="match status" value="1"/>
</dbReference>
<keyword evidence="5" id="KW-0969">Cilium</keyword>
<dbReference type="PROSITE" id="PS50092">
    <property type="entry name" value="TSP1"/>
    <property type="match status" value="1"/>
</dbReference>
<feature type="compositionally biased region" description="Basic and acidic residues" evidence="8">
    <location>
        <begin position="1369"/>
        <end position="1385"/>
    </location>
</feature>
<feature type="compositionally biased region" description="Acidic residues" evidence="8">
    <location>
        <begin position="1386"/>
        <end position="1402"/>
    </location>
</feature>
<dbReference type="GO" id="GO:0008017">
    <property type="term" value="F:microtubule binding"/>
    <property type="evidence" value="ECO:0007669"/>
    <property type="project" value="TreeGrafter"/>
</dbReference>
<feature type="compositionally biased region" description="Basic and acidic residues" evidence="8">
    <location>
        <begin position="1609"/>
        <end position="1618"/>
    </location>
</feature>
<proteinExistence type="inferred from homology"/>
<evidence type="ECO:0000256" key="3">
    <source>
        <dbReference type="ARBA" id="ARBA00014087"/>
    </source>
</evidence>
<feature type="coiled-coil region" evidence="7">
    <location>
        <begin position="596"/>
        <end position="623"/>
    </location>
</feature>
<evidence type="ECO:0000256" key="4">
    <source>
        <dbReference type="ARBA" id="ARBA00023054"/>
    </source>
</evidence>
<feature type="region of interest" description="Disordered" evidence="8">
    <location>
        <begin position="950"/>
        <end position="973"/>
    </location>
</feature>
<evidence type="ECO:0000256" key="5">
    <source>
        <dbReference type="ARBA" id="ARBA00023069"/>
    </source>
</evidence>
<feature type="signal peptide" evidence="9">
    <location>
        <begin position="1"/>
        <end position="21"/>
    </location>
</feature>
<comment type="subcellular location">
    <subcellularLocation>
        <location evidence="1">Cell projection</location>
        <location evidence="1">Cilium</location>
    </subcellularLocation>
</comment>
<feature type="compositionally biased region" description="Basic and acidic residues" evidence="8">
    <location>
        <begin position="1060"/>
        <end position="1070"/>
    </location>
</feature>
<feature type="compositionally biased region" description="Polar residues" evidence="8">
    <location>
        <begin position="1404"/>
        <end position="1426"/>
    </location>
</feature>
<feature type="compositionally biased region" description="Low complexity" evidence="8">
    <location>
        <begin position="1500"/>
        <end position="1510"/>
    </location>
</feature>
<feature type="compositionally biased region" description="Basic and acidic residues" evidence="8">
    <location>
        <begin position="127"/>
        <end position="137"/>
    </location>
</feature>
<keyword evidence="9" id="KW-0732">Signal</keyword>
<feature type="region of interest" description="Disordered" evidence="8">
    <location>
        <begin position="1609"/>
        <end position="1654"/>
    </location>
</feature>
<keyword evidence="4 7" id="KW-0175">Coiled coil</keyword>
<feature type="region of interest" description="Disordered" evidence="8">
    <location>
        <begin position="1709"/>
        <end position="1779"/>
    </location>
</feature>
<feature type="compositionally biased region" description="Acidic residues" evidence="8">
    <location>
        <begin position="1043"/>
        <end position="1059"/>
    </location>
</feature>
<dbReference type="GO" id="GO:0036064">
    <property type="term" value="C:ciliary basal body"/>
    <property type="evidence" value="ECO:0007669"/>
    <property type="project" value="TreeGrafter"/>
</dbReference>
<organism evidence="10">
    <name type="scientific">Papilio xuthus</name>
    <name type="common">Asian swallowtail butterfly</name>
    <dbReference type="NCBI Taxonomy" id="66420"/>
    <lineage>
        <taxon>Eukaryota</taxon>
        <taxon>Metazoa</taxon>
        <taxon>Ecdysozoa</taxon>
        <taxon>Arthropoda</taxon>
        <taxon>Hexapoda</taxon>
        <taxon>Insecta</taxon>
        <taxon>Pterygota</taxon>
        <taxon>Neoptera</taxon>
        <taxon>Endopterygota</taxon>
        <taxon>Lepidoptera</taxon>
        <taxon>Glossata</taxon>
        <taxon>Ditrysia</taxon>
        <taxon>Papilionoidea</taxon>
        <taxon>Papilionidae</taxon>
        <taxon>Papilioninae</taxon>
        <taxon>Papilio</taxon>
    </lineage>
</organism>
<dbReference type="GeneID" id="106121880"/>
<dbReference type="CTD" id="40225"/>
<name>A0AAJ6ZIF9_PAPXU</name>
<evidence type="ECO:0000256" key="6">
    <source>
        <dbReference type="ARBA" id="ARBA00023273"/>
    </source>
</evidence>